<evidence type="ECO:0000313" key="3">
    <source>
        <dbReference type="EMBL" id="UXY14355.1"/>
    </source>
</evidence>
<keyword evidence="1" id="KW-1133">Transmembrane helix</keyword>
<feature type="transmembrane region" description="Helical" evidence="1">
    <location>
        <begin position="164"/>
        <end position="182"/>
    </location>
</feature>
<dbReference type="Proteomes" id="UP001061302">
    <property type="component" value="Chromosome"/>
</dbReference>
<evidence type="ECO:0000259" key="2">
    <source>
        <dbReference type="SMART" id="SM00460"/>
    </source>
</evidence>
<feature type="transmembrane region" description="Helical" evidence="1">
    <location>
        <begin position="15"/>
        <end position="45"/>
    </location>
</feature>
<dbReference type="InterPro" id="IPR025403">
    <property type="entry name" value="TgpA-like_C"/>
</dbReference>
<dbReference type="InterPro" id="IPR038765">
    <property type="entry name" value="Papain-like_cys_pep_sf"/>
</dbReference>
<dbReference type="RefSeq" id="WP_263123654.1">
    <property type="nucleotide sequence ID" value="NZ_CP106753.1"/>
</dbReference>
<protein>
    <submittedName>
        <fullName evidence="3">DUF3488 and transglutaminase-like domain-containing protein</fullName>
    </submittedName>
</protein>
<dbReference type="SUPFAM" id="SSF54001">
    <property type="entry name" value="Cysteine proteinases"/>
    <property type="match status" value="1"/>
</dbReference>
<dbReference type="SMART" id="SM00460">
    <property type="entry name" value="TGc"/>
    <property type="match status" value="1"/>
</dbReference>
<feature type="domain" description="Transglutaminase-like" evidence="2">
    <location>
        <begin position="399"/>
        <end position="470"/>
    </location>
</feature>
<reference evidence="3" key="1">
    <citation type="submission" date="2022-10" db="EMBL/GenBank/DDBJ databases">
        <title>Chitiniphilus purpureus sp. nov., a novel chitin-degrading bacterium isolated from crawfish pond sediment.</title>
        <authorList>
            <person name="Li K."/>
        </authorList>
    </citation>
    <scope>NUCLEOTIDE SEQUENCE</scope>
    <source>
        <strain evidence="3">CD1</strain>
    </source>
</reference>
<dbReference type="InterPro" id="IPR021878">
    <property type="entry name" value="TgpA_N"/>
</dbReference>
<feature type="transmembrane region" description="Helical" evidence="1">
    <location>
        <begin position="57"/>
        <end position="76"/>
    </location>
</feature>
<keyword evidence="4" id="KW-1185">Reference proteome</keyword>
<feature type="transmembrane region" description="Helical" evidence="1">
    <location>
        <begin position="545"/>
        <end position="566"/>
    </location>
</feature>
<organism evidence="3 4">
    <name type="scientific">Chitiniphilus purpureus</name>
    <dbReference type="NCBI Taxonomy" id="2981137"/>
    <lineage>
        <taxon>Bacteria</taxon>
        <taxon>Pseudomonadati</taxon>
        <taxon>Pseudomonadota</taxon>
        <taxon>Betaproteobacteria</taxon>
        <taxon>Neisseriales</taxon>
        <taxon>Chitinibacteraceae</taxon>
        <taxon>Chitiniphilus</taxon>
    </lineage>
</organism>
<name>A0ABY6DJ18_9NEIS</name>
<sequence length="654" mass="72642">MASSAAGALPRDKMLALIGVLALILAPHLIQLPPWLAIATALPLLWRGHLAISGRRLPGRAVRLLLVLALAILVFWEFRTLVGRSGGVALLISLVALKLLETTGKRDILILTLLAYFVIGTLFLVSQSFWMLAYATCIAIALTGQLFAWQRDGTHLLLEEYRRALRLLLEGLPVALLLFVLFPRLSGPLWSMPQDEPGASTGISDSMTPGDFSELVLDDRVAFRIDFRGPPPPRDALYWRGPVFERFDGLTWHQRDIAQAPGNARVLAQGPTVAYTITLEPHQRAWLFALDLPTKLPPDTRLTSRLQAVYRQPLLERARFDLESTPRWRIEEEAGFIRNAALALPPEGNQRTRALAAGWRPLPAQERVQRALAWLRGNGFVYTLAPQLLEGPDRIDQLLFSTREGFCEHYAGAFAFLMRAAGVPARVVAGYMGGEYNAAGGYWIVRQADAHAWVEVWLDGQGWQRVDPTAVVAPLRLSSGLARSVRGSERLPMLMRDQAAWLARMRLQWDSVVYVWDQWVIGYDARRQMQLLGRLGIDDLVSTAYLAWFGGGLGAILLGFALLLQWQGRRRGPTDRAARLWARFLRRLAGFGLVPGPAEGPRDFAARAAQALPQHAPRINAIAAAYLAARYADSPEALSNLAQDVGHFYSISRH</sequence>
<dbReference type="Pfam" id="PF01841">
    <property type="entry name" value="Transglut_core"/>
    <property type="match status" value="1"/>
</dbReference>
<dbReference type="InterPro" id="IPR052901">
    <property type="entry name" value="Bact_TGase-like"/>
</dbReference>
<evidence type="ECO:0000313" key="4">
    <source>
        <dbReference type="Proteomes" id="UP001061302"/>
    </source>
</evidence>
<feature type="transmembrane region" description="Helical" evidence="1">
    <location>
        <begin position="131"/>
        <end position="149"/>
    </location>
</feature>
<gene>
    <name evidence="3" type="ORF">N8I74_13645</name>
</gene>
<dbReference type="InterPro" id="IPR002931">
    <property type="entry name" value="Transglutaminase-like"/>
</dbReference>
<dbReference type="Pfam" id="PF11992">
    <property type="entry name" value="TgpA_N"/>
    <property type="match status" value="1"/>
</dbReference>
<dbReference type="Pfam" id="PF13559">
    <property type="entry name" value="DUF4129"/>
    <property type="match status" value="1"/>
</dbReference>
<evidence type="ECO:0000256" key="1">
    <source>
        <dbReference type="SAM" id="Phobius"/>
    </source>
</evidence>
<keyword evidence="1" id="KW-0812">Transmembrane</keyword>
<keyword evidence="1" id="KW-0472">Membrane</keyword>
<feature type="transmembrane region" description="Helical" evidence="1">
    <location>
        <begin position="107"/>
        <end position="125"/>
    </location>
</feature>
<dbReference type="EMBL" id="CP106753">
    <property type="protein sequence ID" value="UXY14355.1"/>
    <property type="molecule type" value="Genomic_DNA"/>
</dbReference>
<dbReference type="PANTHER" id="PTHR42736:SF1">
    <property type="entry name" value="PROTEIN-GLUTAMINE GAMMA-GLUTAMYLTRANSFERASE"/>
    <property type="match status" value="1"/>
</dbReference>
<accession>A0ABY6DJ18</accession>
<feature type="transmembrane region" description="Helical" evidence="1">
    <location>
        <begin position="82"/>
        <end position="100"/>
    </location>
</feature>
<dbReference type="PANTHER" id="PTHR42736">
    <property type="entry name" value="PROTEIN-GLUTAMINE GAMMA-GLUTAMYLTRANSFERASE"/>
    <property type="match status" value="1"/>
</dbReference>
<proteinExistence type="predicted"/>
<dbReference type="Gene3D" id="3.10.620.30">
    <property type="match status" value="1"/>
</dbReference>